<dbReference type="InterPro" id="IPR030946">
    <property type="entry name" value="EcfA2"/>
</dbReference>
<dbReference type="GO" id="GO:0043190">
    <property type="term" value="C:ATP-binding cassette (ABC) transporter complex"/>
    <property type="evidence" value="ECO:0007669"/>
    <property type="project" value="TreeGrafter"/>
</dbReference>
<evidence type="ECO:0000313" key="10">
    <source>
        <dbReference type="EMBL" id="MZL69841.1"/>
    </source>
</evidence>
<dbReference type="PROSITE" id="PS50893">
    <property type="entry name" value="ABC_TRANSPORTER_2"/>
    <property type="match status" value="1"/>
</dbReference>
<keyword evidence="5 8" id="KW-0067">ATP-binding</keyword>
<dbReference type="GO" id="GO:0005524">
    <property type="term" value="F:ATP binding"/>
    <property type="evidence" value="ECO:0007669"/>
    <property type="project" value="UniProtKB-UniRule"/>
</dbReference>
<dbReference type="GO" id="GO:0042626">
    <property type="term" value="F:ATPase-coupled transmembrane transporter activity"/>
    <property type="evidence" value="ECO:0007669"/>
    <property type="project" value="TreeGrafter"/>
</dbReference>
<dbReference type="InterPro" id="IPR015856">
    <property type="entry name" value="ABC_transpr_CbiO/EcfA_su"/>
</dbReference>
<comment type="caution">
    <text evidence="11">The sequence shown here is derived from an EMBL/GenBank/DDBJ whole genome shotgun (WGS) entry which is preliminary data.</text>
</comment>
<dbReference type="EC" id="7.-.-.-" evidence="8"/>
<comment type="subcellular location">
    <subcellularLocation>
        <location evidence="1 8">Cell membrane</location>
        <topology evidence="1 8">Peripheral membrane protein</topology>
    </subcellularLocation>
</comment>
<dbReference type="PROSITE" id="PS00211">
    <property type="entry name" value="ABC_TRANSPORTER_1"/>
    <property type="match status" value="1"/>
</dbReference>
<keyword evidence="7 8" id="KW-0472">Membrane</keyword>
<dbReference type="EMBL" id="WWVX01000005">
    <property type="protein sequence ID" value="MZL69841.1"/>
    <property type="molecule type" value="Genomic_DNA"/>
</dbReference>
<evidence type="ECO:0000256" key="7">
    <source>
        <dbReference type="ARBA" id="ARBA00023136"/>
    </source>
</evidence>
<evidence type="ECO:0000256" key="4">
    <source>
        <dbReference type="ARBA" id="ARBA00022741"/>
    </source>
</evidence>
<dbReference type="SMART" id="SM00382">
    <property type="entry name" value="AAA"/>
    <property type="match status" value="1"/>
</dbReference>
<keyword evidence="6" id="KW-1278">Translocase</keyword>
<dbReference type="GO" id="GO:0016887">
    <property type="term" value="F:ATP hydrolysis activity"/>
    <property type="evidence" value="ECO:0007669"/>
    <property type="project" value="InterPro"/>
</dbReference>
<name>A0AAQ1MFH2_9FIRM</name>
<dbReference type="InterPro" id="IPR003593">
    <property type="entry name" value="AAA+_ATPase"/>
</dbReference>
<keyword evidence="2 8" id="KW-0813">Transport</keyword>
<evidence type="ECO:0000256" key="2">
    <source>
        <dbReference type="ARBA" id="ARBA00022448"/>
    </source>
</evidence>
<dbReference type="CDD" id="cd03225">
    <property type="entry name" value="ABC_cobalt_CbiO_domain1"/>
    <property type="match status" value="1"/>
</dbReference>
<dbReference type="RefSeq" id="WP_021661285.1">
    <property type="nucleotide sequence ID" value="NZ_FQVY01000004.1"/>
</dbReference>
<gene>
    <name evidence="10" type="ORF">GT747_08750</name>
    <name evidence="11" type="ORF">SAMN05444424_2516</name>
</gene>
<dbReference type="NCBIfam" id="TIGR04521">
    <property type="entry name" value="ECF_ATPase_2"/>
    <property type="match status" value="1"/>
</dbReference>
<reference evidence="10 13" key="3">
    <citation type="journal article" date="2019" name="Nat. Med.">
        <title>A library of human gut bacterial isolates paired with longitudinal multiomics data enables mechanistic microbiome research.</title>
        <authorList>
            <person name="Poyet M."/>
            <person name="Groussin M."/>
            <person name="Gibbons S.M."/>
            <person name="Avila-Pacheco J."/>
            <person name="Jiang X."/>
            <person name="Kearney S.M."/>
            <person name="Perrotta A.R."/>
            <person name="Berdy B."/>
            <person name="Zhao S."/>
            <person name="Lieberman T.D."/>
            <person name="Swanson P.K."/>
            <person name="Smith M."/>
            <person name="Roesemann S."/>
            <person name="Alexander J.E."/>
            <person name="Rich S.A."/>
            <person name="Livny J."/>
            <person name="Vlamakis H."/>
            <person name="Clish C."/>
            <person name="Bullock K."/>
            <person name="Deik A."/>
            <person name="Scott J."/>
            <person name="Pierce K.A."/>
            <person name="Xavier R.J."/>
            <person name="Alm E.J."/>
        </authorList>
    </citation>
    <scope>NUCLEOTIDE SEQUENCE [LARGE SCALE GENOMIC DNA]</scope>
    <source>
        <strain evidence="10 13">BIOML-A2</strain>
    </source>
</reference>
<comment type="subunit">
    <text evidence="8">Forms a stable energy-coupling factor (ECF) transporter complex composed of 2 membrane-embedded substrate-binding proteins (S component), 2 ATP-binding proteins (A component) and 2 transmembrane proteins (T component).</text>
</comment>
<evidence type="ECO:0000256" key="1">
    <source>
        <dbReference type="ARBA" id="ARBA00004202"/>
    </source>
</evidence>
<keyword evidence="13" id="KW-1185">Reference proteome</keyword>
<dbReference type="EMBL" id="FQVY01000004">
    <property type="protein sequence ID" value="SHG47948.1"/>
    <property type="molecule type" value="Genomic_DNA"/>
</dbReference>
<dbReference type="InterPro" id="IPR027417">
    <property type="entry name" value="P-loop_NTPase"/>
</dbReference>
<dbReference type="FunFam" id="3.40.50.300:FF:000224">
    <property type="entry name" value="Energy-coupling factor transporter ATP-binding protein EcfA"/>
    <property type="match status" value="1"/>
</dbReference>
<evidence type="ECO:0000256" key="3">
    <source>
        <dbReference type="ARBA" id="ARBA00022475"/>
    </source>
</evidence>
<dbReference type="Proteomes" id="UP000184089">
    <property type="component" value="Unassembled WGS sequence"/>
</dbReference>
<keyword evidence="3 8" id="KW-1003">Cell membrane</keyword>
<evidence type="ECO:0000259" key="9">
    <source>
        <dbReference type="PROSITE" id="PS50893"/>
    </source>
</evidence>
<proteinExistence type="inferred from homology"/>
<evidence type="ECO:0000313" key="11">
    <source>
        <dbReference type="EMBL" id="SHG47948.1"/>
    </source>
</evidence>
<comment type="function">
    <text evidence="8">ATP-binding (A) component of a common energy-coupling factor (ECF) ABC-transporter complex.</text>
</comment>
<organism evidence="11 12">
    <name type="scientific">Bittarella massiliensis</name>
    <name type="common">ex Durand et al. 2017</name>
    <dbReference type="NCBI Taxonomy" id="1720313"/>
    <lineage>
        <taxon>Bacteria</taxon>
        <taxon>Bacillati</taxon>
        <taxon>Bacillota</taxon>
        <taxon>Clostridia</taxon>
        <taxon>Eubacteriales</taxon>
        <taxon>Oscillospiraceae</taxon>
        <taxon>Bittarella (ex Durand et al. 2017)</taxon>
    </lineage>
</organism>
<dbReference type="PANTHER" id="PTHR43553">
    <property type="entry name" value="HEAVY METAL TRANSPORTER"/>
    <property type="match status" value="1"/>
</dbReference>
<dbReference type="InterPro" id="IPR050095">
    <property type="entry name" value="ECF_ABC_transporter_ATP-bd"/>
</dbReference>
<protein>
    <recommendedName>
        <fullName evidence="8">Energy-coupling factor transporter ATP-binding protein EcfA2</fullName>
        <ecNumber evidence="8">7.-.-.-</ecNumber>
    </recommendedName>
</protein>
<sequence length="290" mass="31958">MSAPVIETRGLGYVYNPGLPTEKVALRDVNLQIERGEFVGVIGQTGSGKSTLIQQLNGLLRPTSGQVLIDGEDIWQDKEQLRRFRFKVGLCFQYPEYQLFEESVYKDISFGPKNMGLSEGEVDARVRDAARFVGLGEEMLDKSPFELSGGQKRRVAIAGVLAMDPEVLILDEPTAGLDPRGRDMILGQIKAYHAEKGNTVLLVSHSMEDVAKFATKVLVLNDTGVLLYGTVDEVFSRAEEIRAIGLGIPQITQVFRALRQRGYPVSDTVYTVAQAKGEILRLLAERGAAR</sequence>
<keyword evidence="4 8" id="KW-0547">Nucleotide-binding</keyword>
<accession>A0AAQ1MFH2</accession>
<reference evidence="12" key="2">
    <citation type="submission" date="2016-11" db="EMBL/GenBank/DDBJ databases">
        <authorList>
            <person name="Jaros S."/>
            <person name="Januszkiewicz K."/>
            <person name="Wedrychowicz H."/>
        </authorList>
    </citation>
    <scope>NUCLEOTIDE SEQUENCE [LARGE SCALE GENOMIC DNA]</scope>
    <source>
        <strain evidence="12">DSM 4029</strain>
    </source>
</reference>
<dbReference type="AlphaFoldDB" id="A0AAQ1MFH2"/>
<evidence type="ECO:0000313" key="13">
    <source>
        <dbReference type="Proteomes" id="UP000474718"/>
    </source>
</evidence>
<dbReference type="Proteomes" id="UP000474718">
    <property type="component" value="Unassembled WGS sequence"/>
</dbReference>
<dbReference type="PANTHER" id="PTHR43553:SF27">
    <property type="entry name" value="ENERGY-COUPLING FACTOR TRANSPORTER ATP-BINDING PROTEIN ECFA2"/>
    <property type="match status" value="1"/>
</dbReference>
<evidence type="ECO:0000256" key="5">
    <source>
        <dbReference type="ARBA" id="ARBA00022840"/>
    </source>
</evidence>
<dbReference type="InterPro" id="IPR017871">
    <property type="entry name" value="ABC_transporter-like_CS"/>
</dbReference>
<dbReference type="Gene3D" id="3.40.50.300">
    <property type="entry name" value="P-loop containing nucleotide triphosphate hydrolases"/>
    <property type="match status" value="1"/>
</dbReference>
<evidence type="ECO:0000256" key="6">
    <source>
        <dbReference type="ARBA" id="ARBA00022967"/>
    </source>
</evidence>
<dbReference type="Pfam" id="PF00005">
    <property type="entry name" value="ABC_tran"/>
    <property type="match status" value="1"/>
</dbReference>
<reference evidence="11" key="1">
    <citation type="submission" date="2016-11" db="EMBL/GenBank/DDBJ databases">
        <authorList>
            <person name="Varghese N."/>
            <person name="Submissions S."/>
        </authorList>
    </citation>
    <scope>NUCLEOTIDE SEQUENCE</scope>
    <source>
        <strain evidence="11">DSM 4029</strain>
    </source>
</reference>
<comment type="similarity">
    <text evidence="8">Belongs to the ABC transporter superfamily. Energy-coupling factor EcfA family.</text>
</comment>
<dbReference type="SUPFAM" id="SSF52540">
    <property type="entry name" value="P-loop containing nucleoside triphosphate hydrolases"/>
    <property type="match status" value="1"/>
</dbReference>
<dbReference type="InterPro" id="IPR003439">
    <property type="entry name" value="ABC_transporter-like_ATP-bd"/>
</dbReference>
<dbReference type="NCBIfam" id="NF010158">
    <property type="entry name" value="PRK13637.1"/>
    <property type="match status" value="1"/>
</dbReference>
<evidence type="ECO:0000313" key="12">
    <source>
        <dbReference type="Proteomes" id="UP000184089"/>
    </source>
</evidence>
<evidence type="ECO:0000256" key="8">
    <source>
        <dbReference type="RuleBase" id="RU365104"/>
    </source>
</evidence>
<feature type="domain" description="ABC transporter" evidence="9">
    <location>
        <begin position="6"/>
        <end position="247"/>
    </location>
</feature>